<protein>
    <recommendedName>
        <fullName evidence="1">STAS domain-containing protein</fullName>
    </recommendedName>
</protein>
<accession>A0A6G9Y943</accession>
<keyword evidence="3" id="KW-1185">Reference proteome</keyword>
<feature type="domain" description="STAS" evidence="1">
    <location>
        <begin position="1"/>
        <end position="69"/>
    </location>
</feature>
<proteinExistence type="predicted"/>
<dbReference type="PROSITE" id="PS50801">
    <property type="entry name" value="STAS"/>
    <property type="match status" value="1"/>
</dbReference>
<evidence type="ECO:0000259" key="1">
    <source>
        <dbReference type="PROSITE" id="PS50801"/>
    </source>
</evidence>
<evidence type="ECO:0000313" key="3">
    <source>
        <dbReference type="Proteomes" id="UP000503540"/>
    </source>
</evidence>
<dbReference type="Gene3D" id="3.30.750.24">
    <property type="entry name" value="STAS domain"/>
    <property type="match status" value="1"/>
</dbReference>
<dbReference type="Proteomes" id="UP000503540">
    <property type="component" value="Chromosome"/>
</dbReference>
<evidence type="ECO:0000313" key="2">
    <source>
        <dbReference type="EMBL" id="QIS09640.1"/>
    </source>
</evidence>
<name>A0A6G9Y943_9NOCA</name>
<dbReference type="InterPro" id="IPR002645">
    <property type="entry name" value="STAS_dom"/>
</dbReference>
<dbReference type="SUPFAM" id="SSF52091">
    <property type="entry name" value="SpoIIaa-like"/>
    <property type="match status" value="1"/>
</dbReference>
<sequence length="86" mass="9051">MAVAPIVVDLTRVSFLSLCGVDVLLAAALPGRRVELVVTARPLLRILELSGATAHLRVYNCLQDALTAQSVGGVPLLALDAVDERC</sequence>
<organism evidence="2 3">
    <name type="scientific">Nocardia arthritidis</name>
    <dbReference type="NCBI Taxonomy" id="228602"/>
    <lineage>
        <taxon>Bacteria</taxon>
        <taxon>Bacillati</taxon>
        <taxon>Actinomycetota</taxon>
        <taxon>Actinomycetes</taxon>
        <taxon>Mycobacteriales</taxon>
        <taxon>Nocardiaceae</taxon>
        <taxon>Nocardia</taxon>
    </lineage>
</organism>
<dbReference type="EMBL" id="CP046172">
    <property type="protein sequence ID" value="QIS09640.1"/>
    <property type="molecule type" value="Genomic_DNA"/>
</dbReference>
<dbReference type="AlphaFoldDB" id="A0A6G9Y943"/>
<dbReference type="InterPro" id="IPR036513">
    <property type="entry name" value="STAS_dom_sf"/>
</dbReference>
<dbReference type="KEGG" id="nah:F5544_08690"/>
<reference evidence="2 3" key="1">
    <citation type="journal article" date="2019" name="ACS Chem. Biol.">
        <title>Identification and Mobilization of a Cryptic Antibiotic Biosynthesis Gene Locus from a Human-Pathogenic Nocardia Isolate.</title>
        <authorList>
            <person name="Herisse M."/>
            <person name="Ishida K."/>
            <person name="Porter J.L."/>
            <person name="Howden B."/>
            <person name="Hertweck C."/>
            <person name="Stinear T.P."/>
            <person name="Pidot S.J."/>
        </authorList>
    </citation>
    <scope>NUCLEOTIDE SEQUENCE [LARGE SCALE GENOMIC DNA]</scope>
    <source>
        <strain evidence="2 3">AUSMDU00012717</strain>
    </source>
</reference>
<gene>
    <name evidence="2" type="ORF">F5544_08690</name>
</gene>